<dbReference type="Pfam" id="PF11711">
    <property type="entry name" value="Tim54"/>
    <property type="match status" value="1"/>
</dbReference>
<dbReference type="Proteomes" id="UP000011761">
    <property type="component" value="Unassembled WGS sequence"/>
</dbReference>
<proteinExistence type="inferred from homology"/>
<keyword evidence="9" id="KW-0811">Translocation</keyword>
<evidence type="ECO:0000256" key="7">
    <source>
        <dbReference type="ARBA" id="ARBA00022927"/>
    </source>
</evidence>
<evidence type="ECO:0000256" key="9">
    <source>
        <dbReference type="ARBA" id="ARBA00023010"/>
    </source>
</evidence>
<sequence>AGAASAATAPNKKPAMDQNPAFKAMGLPRLRLPSRNWLIFLSITGSIAGAITYDRWQTRRVKQKWCDLVSHLAEEPLSSHHMPRRLTIYLAAPPADGLRSAREHFTNYIKPILVAGGMDWDVVEGRREGDVRFKTAERVRRKRKRGGEGEVLSEEEREKAFVVDMLREKAGTTEYPGVAGDLVIGRHAWKEYLRGLHEGWLGPPDAPPKLEETGVVDELDSAAHRPGQASLGDAAVKGAVNVIEANTPGSAQSEDHPSDVSDAQKEEEEEKPKPRHPPPYILPSAYASAQLSPSTPETIGPSAPIRFPHILGIRNTPIRVYRFLNRRYLADAVGRDVAAAVLASSYRPYTHVAQKDEDSAPGVERTVPEQTQVLAHEEKEWWKTVREPRKEHEESVWIEEVVLDERLAARMRKFELSGEDEVRARRIA</sequence>
<dbReference type="STRING" id="717646.M2NNS0"/>
<comment type="subcellular location">
    <subcellularLocation>
        <location evidence="1">Mitochondrion inner membrane</location>
        <topology evidence="1">Single-pass membrane protein</topology>
    </subcellularLocation>
</comment>
<evidence type="ECO:0000256" key="3">
    <source>
        <dbReference type="ARBA" id="ARBA00020796"/>
    </source>
</evidence>
<feature type="compositionally biased region" description="Basic and acidic residues" evidence="12">
    <location>
        <begin position="253"/>
        <end position="264"/>
    </location>
</feature>
<evidence type="ECO:0000256" key="6">
    <source>
        <dbReference type="ARBA" id="ARBA00022792"/>
    </source>
</evidence>
<name>M2NNS0_BAUPA</name>
<evidence type="ECO:0000256" key="11">
    <source>
        <dbReference type="ARBA" id="ARBA00023136"/>
    </source>
</evidence>
<evidence type="ECO:0000256" key="5">
    <source>
        <dbReference type="ARBA" id="ARBA00022692"/>
    </source>
</evidence>
<dbReference type="OMA" id="RNWMIFF"/>
<organism evidence="13 14">
    <name type="scientific">Baudoinia panamericana (strain UAMH 10762)</name>
    <name type="common">Angels' share fungus</name>
    <name type="synonym">Baudoinia compniacensis (strain UAMH 10762)</name>
    <dbReference type="NCBI Taxonomy" id="717646"/>
    <lineage>
        <taxon>Eukaryota</taxon>
        <taxon>Fungi</taxon>
        <taxon>Dikarya</taxon>
        <taxon>Ascomycota</taxon>
        <taxon>Pezizomycotina</taxon>
        <taxon>Dothideomycetes</taxon>
        <taxon>Dothideomycetidae</taxon>
        <taxon>Mycosphaerellales</taxon>
        <taxon>Teratosphaeriaceae</taxon>
        <taxon>Baudoinia</taxon>
    </lineage>
</organism>
<dbReference type="HOGENOM" id="CLU_039097_1_0_1"/>
<dbReference type="GeneID" id="19114882"/>
<dbReference type="RefSeq" id="XP_007672359.1">
    <property type="nucleotide sequence ID" value="XM_007674169.1"/>
</dbReference>
<evidence type="ECO:0000256" key="10">
    <source>
        <dbReference type="ARBA" id="ARBA00023128"/>
    </source>
</evidence>
<dbReference type="KEGG" id="bcom:BAUCODRAFT_49367"/>
<evidence type="ECO:0000256" key="2">
    <source>
        <dbReference type="ARBA" id="ARBA00006355"/>
    </source>
</evidence>
<evidence type="ECO:0000256" key="4">
    <source>
        <dbReference type="ARBA" id="ARBA00022448"/>
    </source>
</evidence>
<dbReference type="InterPro" id="IPR021056">
    <property type="entry name" value="Mt_import_IM_translocase_Tim54"/>
</dbReference>
<feature type="non-terminal residue" evidence="13">
    <location>
        <position position="428"/>
    </location>
</feature>
<keyword evidence="11" id="KW-0472">Membrane</keyword>
<feature type="region of interest" description="Disordered" evidence="12">
    <location>
        <begin position="1"/>
        <end position="20"/>
    </location>
</feature>
<dbReference type="GO" id="GO:0005743">
    <property type="term" value="C:mitochondrial inner membrane"/>
    <property type="evidence" value="ECO:0007669"/>
    <property type="project" value="UniProtKB-SubCell"/>
</dbReference>
<keyword evidence="6" id="KW-0999">Mitochondrion inner membrane</keyword>
<evidence type="ECO:0000256" key="12">
    <source>
        <dbReference type="SAM" id="MobiDB-lite"/>
    </source>
</evidence>
<protein>
    <recommendedName>
        <fullName evidence="3">Mitochondrial import inner membrane translocase subunit TIM54</fullName>
    </recommendedName>
</protein>
<keyword evidence="5" id="KW-0812">Transmembrane</keyword>
<evidence type="ECO:0000313" key="14">
    <source>
        <dbReference type="Proteomes" id="UP000011761"/>
    </source>
</evidence>
<keyword evidence="4" id="KW-0813">Transport</keyword>
<evidence type="ECO:0000256" key="1">
    <source>
        <dbReference type="ARBA" id="ARBA00004434"/>
    </source>
</evidence>
<keyword evidence="7" id="KW-0653">Protein transport</keyword>
<dbReference type="EMBL" id="KB445550">
    <property type="protein sequence ID" value="EMD01175.1"/>
    <property type="molecule type" value="Genomic_DNA"/>
</dbReference>
<dbReference type="AlphaFoldDB" id="M2NNS0"/>
<feature type="non-terminal residue" evidence="13">
    <location>
        <position position="1"/>
    </location>
</feature>
<dbReference type="GO" id="GO:0015031">
    <property type="term" value="P:protein transport"/>
    <property type="evidence" value="ECO:0007669"/>
    <property type="project" value="UniProtKB-KW"/>
</dbReference>
<gene>
    <name evidence="13" type="ORF">BAUCODRAFT_49367</name>
</gene>
<dbReference type="eggNOG" id="ENOG502QPMQ">
    <property type="taxonomic scope" value="Eukaryota"/>
</dbReference>
<keyword evidence="14" id="KW-1185">Reference proteome</keyword>
<feature type="region of interest" description="Disordered" evidence="12">
    <location>
        <begin position="247"/>
        <end position="283"/>
    </location>
</feature>
<keyword evidence="8" id="KW-1133">Transmembrane helix</keyword>
<accession>M2NNS0</accession>
<evidence type="ECO:0000256" key="8">
    <source>
        <dbReference type="ARBA" id="ARBA00022989"/>
    </source>
</evidence>
<evidence type="ECO:0000313" key="13">
    <source>
        <dbReference type="EMBL" id="EMD01175.1"/>
    </source>
</evidence>
<reference evidence="13 14" key="1">
    <citation type="journal article" date="2012" name="PLoS Pathog.">
        <title>Diverse lifestyles and strategies of plant pathogenesis encoded in the genomes of eighteen Dothideomycetes fungi.</title>
        <authorList>
            <person name="Ohm R.A."/>
            <person name="Feau N."/>
            <person name="Henrissat B."/>
            <person name="Schoch C.L."/>
            <person name="Horwitz B.A."/>
            <person name="Barry K.W."/>
            <person name="Condon B.J."/>
            <person name="Copeland A.C."/>
            <person name="Dhillon B."/>
            <person name="Glaser F."/>
            <person name="Hesse C.N."/>
            <person name="Kosti I."/>
            <person name="LaButti K."/>
            <person name="Lindquist E.A."/>
            <person name="Lucas S."/>
            <person name="Salamov A.A."/>
            <person name="Bradshaw R.E."/>
            <person name="Ciuffetti L."/>
            <person name="Hamelin R.C."/>
            <person name="Kema G.H.J."/>
            <person name="Lawrence C."/>
            <person name="Scott J.A."/>
            <person name="Spatafora J.W."/>
            <person name="Turgeon B.G."/>
            <person name="de Wit P.J.G.M."/>
            <person name="Zhong S."/>
            <person name="Goodwin S.B."/>
            <person name="Grigoriev I.V."/>
        </authorList>
    </citation>
    <scope>NUCLEOTIDE SEQUENCE [LARGE SCALE GENOMIC DNA]</scope>
    <source>
        <strain evidence="13 14">UAMH 10762</strain>
    </source>
</reference>
<comment type="similarity">
    <text evidence="2">Belongs to the TIM54 family.</text>
</comment>
<dbReference type="OrthoDB" id="5598305at2759"/>
<keyword evidence="10" id="KW-0496">Mitochondrion</keyword>